<dbReference type="InterPro" id="IPR037171">
    <property type="entry name" value="NagB/RpiA_transferase-like"/>
</dbReference>
<feature type="domain" description="Glucosamine/galactosamine-6-phosphate isomerase" evidence="3">
    <location>
        <begin position="11"/>
        <end position="226"/>
    </location>
</feature>
<proteinExistence type="predicted"/>
<dbReference type="GO" id="GO:0006046">
    <property type="term" value="P:N-acetylglucosamine catabolic process"/>
    <property type="evidence" value="ECO:0007669"/>
    <property type="project" value="TreeGrafter"/>
</dbReference>
<keyword evidence="5" id="KW-1185">Reference proteome</keyword>
<dbReference type="GO" id="GO:0004342">
    <property type="term" value="F:glucosamine-6-phosphate deaminase activity"/>
    <property type="evidence" value="ECO:0007669"/>
    <property type="project" value="InterPro"/>
</dbReference>
<dbReference type="KEGG" id="kbs:EPA93_10450"/>
<gene>
    <name evidence="4" type="ORF">EPA93_10450</name>
</gene>
<dbReference type="GO" id="GO:0005975">
    <property type="term" value="P:carbohydrate metabolic process"/>
    <property type="evidence" value="ECO:0007669"/>
    <property type="project" value="InterPro"/>
</dbReference>
<evidence type="ECO:0000256" key="2">
    <source>
        <dbReference type="ARBA" id="ARBA00023277"/>
    </source>
</evidence>
<dbReference type="CDD" id="cd01399">
    <property type="entry name" value="GlcN6P_deaminase"/>
    <property type="match status" value="1"/>
</dbReference>
<dbReference type="PANTHER" id="PTHR11280:SF5">
    <property type="entry name" value="GLUCOSAMINE-6-PHOSPHATE ISOMERASE"/>
    <property type="match status" value="1"/>
</dbReference>
<protein>
    <submittedName>
        <fullName evidence="4">Glucosamine-6-phosphate deaminase</fullName>
    </submittedName>
</protein>
<accession>A0A4P6JME0</accession>
<dbReference type="GO" id="GO:0042802">
    <property type="term" value="F:identical protein binding"/>
    <property type="evidence" value="ECO:0007669"/>
    <property type="project" value="TreeGrafter"/>
</dbReference>
<keyword evidence="2" id="KW-0119">Carbohydrate metabolism</keyword>
<dbReference type="GO" id="GO:0005737">
    <property type="term" value="C:cytoplasm"/>
    <property type="evidence" value="ECO:0007669"/>
    <property type="project" value="TreeGrafter"/>
</dbReference>
<dbReference type="AlphaFoldDB" id="A0A4P6JME0"/>
<keyword evidence="1" id="KW-0378">Hydrolase</keyword>
<reference evidence="4 5" key="1">
    <citation type="submission" date="2019-01" db="EMBL/GenBank/DDBJ databases">
        <title>Ktedonosporobacter rubrisoli SCAWS-G2.</title>
        <authorList>
            <person name="Huang Y."/>
            <person name="Yan B."/>
        </authorList>
    </citation>
    <scope>NUCLEOTIDE SEQUENCE [LARGE SCALE GENOMIC DNA]</scope>
    <source>
        <strain evidence="4 5">SCAWS-G2</strain>
    </source>
</reference>
<dbReference type="Gene3D" id="3.40.50.1360">
    <property type="match status" value="1"/>
</dbReference>
<dbReference type="EMBL" id="CP035758">
    <property type="protein sequence ID" value="QBD76405.1"/>
    <property type="molecule type" value="Genomic_DNA"/>
</dbReference>
<dbReference type="RefSeq" id="WP_129887158.1">
    <property type="nucleotide sequence ID" value="NZ_CP035758.1"/>
</dbReference>
<dbReference type="InterPro" id="IPR004547">
    <property type="entry name" value="Glucosamine6P_isomerase"/>
</dbReference>
<evidence type="ECO:0000313" key="5">
    <source>
        <dbReference type="Proteomes" id="UP000290365"/>
    </source>
</evidence>
<dbReference type="PANTHER" id="PTHR11280">
    <property type="entry name" value="GLUCOSAMINE-6-PHOSPHATE ISOMERASE"/>
    <property type="match status" value="1"/>
</dbReference>
<dbReference type="OrthoDB" id="9791139at2"/>
<name>A0A4P6JME0_KTERU</name>
<dbReference type="GO" id="GO:0006043">
    <property type="term" value="P:glucosamine catabolic process"/>
    <property type="evidence" value="ECO:0007669"/>
    <property type="project" value="TreeGrafter"/>
</dbReference>
<dbReference type="GO" id="GO:0019262">
    <property type="term" value="P:N-acetylneuraminate catabolic process"/>
    <property type="evidence" value="ECO:0007669"/>
    <property type="project" value="TreeGrafter"/>
</dbReference>
<sequence>MQLIVADDHEAMSREAARAIAEVLKRKPGASIVIPTGNTPLQTYRELVQLYKRGEFTTAQLRPFQLDEYLGLPADDSRSFFGWVRRTFLEPLDIPVERLIRLNGETDEPEAACRAYDAAVQQAGGFDLAILGLGSNGHLAFNEPPSDPQSPTRRVALTEASITSDGAYWGGRELVPRYALTCGMTHLLAALQILLLVSGQAKQAILEKTISAPITPEVPASYLQQSPNVVVIADKAAWPQAVPY</sequence>
<dbReference type="InterPro" id="IPR006148">
    <property type="entry name" value="Glc/Gal-6P_isomerase"/>
</dbReference>
<evidence type="ECO:0000256" key="1">
    <source>
        <dbReference type="ARBA" id="ARBA00022801"/>
    </source>
</evidence>
<dbReference type="SUPFAM" id="SSF100950">
    <property type="entry name" value="NagB/RpiA/CoA transferase-like"/>
    <property type="match status" value="1"/>
</dbReference>
<organism evidence="4 5">
    <name type="scientific">Ktedonosporobacter rubrisoli</name>
    <dbReference type="NCBI Taxonomy" id="2509675"/>
    <lineage>
        <taxon>Bacteria</taxon>
        <taxon>Bacillati</taxon>
        <taxon>Chloroflexota</taxon>
        <taxon>Ktedonobacteria</taxon>
        <taxon>Ktedonobacterales</taxon>
        <taxon>Ktedonosporobacteraceae</taxon>
        <taxon>Ktedonosporobacter</taxon>
    </lineage>
</organism>
<evidence type="ECO:0000259" key="3">
    <source>
        <dbReference type="Pfam" id="PF01182"/>
    </source>
</evidence>
<evidence type="ECO:0000313" key="4">
    <source>
        <dbReference type="EMBL" id="QBD76405.1"/>
    </source>
</evidence>
<dbReference type="Pfam" id="PF01182">
    <property type="entry name" value="Glucosamine_iso"/>
    <property type="match status" value="1"/>
</dbReference>
<dbReference type="Proteomes" id="UP000290365">
    <property type="component" value="Chromosome"/>
</dbReference>